<proteinExistence type="predicted"/>
<dbReference type="Proteomes" id="UP000006565">
    <property type="component" value="Chromosome"/>
</dbReference>
<sequence length="207" mass="23241" precursor="true">MRTSDRDRRGSRILALCVALILLAAFFYPASALDADYYVAENGSLFHAEVAIQGAEAYEFTEPGYLGEKVSVDVTNISLSGESGEDAGFEEGWHSISFEKGNYTVGYDQAFSNNDFNVLMDSSYNITLYLPDKYSVSNPLLGMVSTGGSVNKSGNFTEISWKMKKYAEARFYDDFQEKMLFAFGSFWLALVLIFLIPYLQSRRKKDQ</sequence>
<gene>
    <name evidence="2" type="ordered locus">Mpet_2677</name>
</gene>
<dbReference type="eggNOG" id="arCOG02874">
    <property type="taxonomic scope" value="Archaea"/>
</dbReference>
<dbReference type="OrthoDB" id="109762at2157"/>
<name>E1RGA6_METP4</name>
<keyword evidence="3" id="KW-1185">Reference proteome</keyword>
<evidence type="ECO:0000313" key="2">
    <source>
        <dbReference type="EMBL" id="ADN37420.1"/>
    </source>
</evidence>
<keyword evidence="1" id="KW-1133">Transmembrane helix</keyword>
<dbReference type="AlphaFoldDB" id="E1RGA6"/>
<dbReference type="KEGG" id="mpi:Mpet_2677"/>
<dbReference type="EMBL" id="CP002117">
    <property type="protein sequence ID" value="ADN37420.1"/>
    <property type="molecule type" value="Genomic_DNA"/>
</dbReference>
<organism evidence="2 3">
    <name type="scientific">Methanolacinia petrolearia (strain DSM 11571 / OCM 486 / SEBR 4847)</name>
    <name type="common">Methanoplanus petrolearius</name>
    <dbReference type="NCBI Taxonomy" id="679926"/>
    <lineage>
        <taxon>Archaea</taxon>
        <taxon>Methanobacteriati</taxon>
        <taxon>Methanobacteriota</taxon>
        <taxon>Stenosarchaea group</taxon>
        <taxon>Methanomicrobia</taxon>
        <taxon>Methanomicrobiales</taxon>
        <taxon>Methanomicrobiaceae</taxon>
        <taxon>Methanolacinia</taxon>
    </lineage>
</organism>
<reference evidence="2 3" key="1">
    <citation type="journal article" date="2010" name="Stand. Genomic Sci.">
        <title>Complete genome sequence of Methanoplanus petrolearius type strain (SEBR 4847).</title>
        <authorList>
            <person name="Brambilla E."/>
            <person name="Djao O.D."/>
            <person name="Daligault H."/>
            <person name="Lapidus A."/>
            <person name="Lucas S."/>
            <person name="Hammon N."/>
            <person name="Nolan M."/>
            <person name="Tice H."/>
            <person name="Cheng J.F."/>
            <person name="Han C."/>
            <person name="Tapia R."/>
            <person name="Goodwin L."/>
            <person name="Pitluck S."/>
            <person name="Liolios K."/>
            <person name="Ivanova N."/>
            <person name="Mavromatis K."/>
            <person name="Mikhailova N."/>
            <person name="Pati A."/>
            <person name="Chen A."/>
            <person name="Palaniappan K."/>
            <person name="Land M."/>
            <person name="Hauser L."/>
            <person name="Chang Y.J."/>
            <person name="Jeffries C.D."/>
            <person name="Rohde M."/>
            <person name="Spring S."/>
            <person name="Sikorski J."/>
            <person name="Goker M."/>
            <person name="Woyke T."/>
            <person name="Bristow J."/>
            <person name="Eisen J.A."/>
            <person name="Markowitz V."/>
            <person name="Hugenholtz P."/>
            <person name="Kyrpides N.C."/>
            <person name="Klenk H.P."/>
        </authorList>
    </citation>
    <scope>NUCLEOTIDE SEQUENCE [LARGE SCALE GENOMIC DNA]</scope>
    <source>
        <strain evidence="3">DSM 11571 / OCM 486 / SEBR 4847</strain>
    </source>
</reference>
<feature type="transmembrane region" description="Helical" evidence="1">
    <location>
        <begin position="179"/>
        <end position="199"/>
    </location>
</feature>
<accession>E1RGA6</accession>
<dbReference type="RefSeq" id="WP_013330593.1">
    <property type="nucleotide sequence ID" value="NC_014507.1"/>
</dbReference>
<evidence type="ECO:0000256" key="1">
    <source>
        <dbReference type="SAM" id="Phobius"/>
    </source>
</evidence>
<dbReference type="STRING" id="679926.Mpet_2677"/>
<dbReference type="GeneID" id="9745171"/>
<dbReference type="HOGENOM" id="CLU_104049_0_0_2"/>
<keyword evidence="1" id="KW-0812">Transmembrane</keyword>
<evidence type="ECO:0000313" key="3">
    <source>
        <dbReference type="Proteomes" id="UP000006565"/>
    </source>
</evidence>
<keyword evidence="1" id="KW-0472">Membrane</keyword>
<protein>
    <submittedName>
        <fullName evidence="2">Uncharacterized protein</fullName>
    </submittedName>
</protein>